<dbReference type="PROSITE" id="PS00107">
    <property type="entry name" value="PROTEIN_KINASE_ATP"/>
    <property type="match status" value="1"/>
</dbReference>
<dbReference type="InterPro" id="IPR023889">
    <property type="entry name" value="TOMM_kin_cyc"/>
</dbReference>
<dbReference type="SUPFAM" id="SSF56112">
    <property type="entry name" value="Protein kinase-like (PK-like)"/>
    <property type="match status" value="1"/>
</dbReference>
<proteinExistence type="predicted"/>
<name>A0A1H0IGT2_9SPHI</name>
<dbReference type="GO" id="GO:0009190">
    <property type="term" value="P:cyclic nucleotide biosynthetic process"/>
    <property type="evidence" value="ECO:0007669"/>
    <property type="project" value="InterPro"/>
</dbReference>
<dbReference type="PROSITE" id="PS50011">
    <property type="entry name" value="PROTEIN_KINASE_DOM"/>
    <property type="match status" value="1"/>
</dbReference>
<dbReference type="Pfam" id="PF13191">
    <property type="entry name" value="AAA_16"/>
    <property type="match status" value="1"/>
</dbReference>
<evidence type="ECO:0000259" key="5">
    <source>
        <dbReference type="PROSITE" id="PS50011"/>
    </source>
</evidence>
<protein>
    <submittedName>
        <fullName evidence="6">TOMM system kinase/cyclase fusion protein</fullName>
    </submittedName>
</protein>
<dbReference type="Proteomes" id="UP000183200">
    <property type="component" value="Unassembled WGS sequence"/>
</dbReference>
<dbReference type="PANTHER" id="PTHR16305:SF28">
    <property type="entry name" value="GUANYLATE CYCLASE DOMAIN-CONTAINING PROTEIN"/>
    <property type="match status" value="1"/>
</dbReference>
<dbReference type="SUPFAM" id="SSF52540">
    <property type="entry name" value="P-loop containing nucleoside triphosphate hydrolases"/>
    <property type="match status" value="1"/>
</dbReference>
<evidence type="ECO:0000256" key="2">
    <source>
        <dbReference type="ARBA" id="ARBA00022741"/>
    </source>
</evidence>
<dbReference type="Gene3D" id="3.40.50.300">
    <property type="entry name" value="P-loop containing nucleotide triphosphate hydrolases"/>
    <property type="match status" value="1"/>
</dbReference>
<dbReference type="GO" id="GO:0005737">
    <property type="term" value="C:cytoplasm"/>
    <property type="evidence" value="ECO:0007669"/>
    <property type="project" value="TreeGrafter"/>
</dbReference>
<dbReference type="GO" id="GO:0016020">
    <property type="term" value="C:membrane"/>
    <property type="evidence" value="ECO:0007669"/>
    <property type="project" value="UniProtKB-SubCell"/>
</dbReference>
<dbReference type="Pfam" id="PF00069">
    <property type="entry name" value="Pkinase"/>
    <property type="match status" value="1"/>
</dbReference>
<evidence type="ECO:0000313" key="6">
    <source>
        <dbReference type="EMBL" id="SDO30500.1"/>
    </source>
</evidence>
<evidence type="ECO:0000256" key="3">
    <source>
        <dbReference type="ARBA" id="ARBA00022840"/>
    </source>
</evidence>
<dbReference type="InterPro" id="IPR017441">
    <property type="entry name" value="Protein_kinase_ATP_BS"/>
</dbReference>
<organism evidence="6 7">
    <name type="scientific">Pedobacter steynii</name>
    <dbReference type="NCBI Taxonomy" id="430522"/>
    <lineage>
        <taxon>Bacteria</taxon>
        <taxon>Pseudomonadati</taxon>
        <taxon>Bacteroidota</taxon>
        <taxon>Sphingobacteriia</taxon>
        <taxon>Sphingobacteriales</taxon>
        <taxon>Sphingobacteriaceae</taxon>
        <taxon>Pedobacter</taxon>
    </lineage>
</organism>
<dbReference type="GO" id="GO:0005524">
    <property type="term" value="F:ATP binding"/>
    <property type="evidence" value="ECO:0007669"/>
    <property type="project" value="UniProtKB-UniRule"/>
</dbReference>
<gene>
    <name evidence="6" type="ORF">SAMN05421820_113146</name>
</gene>
<dbReference type="CDD" id="cd14014">
    <property type="entry name" value="STKc_PknB_like"/>
    <property type="match status" value="1"/>
</dbReference>
<dbReference type="Gene3D" id="1.10.510.10">
    <property type="entry name" value="Transferase(Phosphotransferase) domain 1"/>
    <property type="match status" value="1"/>
</dbReference>
<dbReference type="NCBIfam" id="TIGR03903">
    <property type="entry name" value="TOMM_kin_cyc"/>
    <property type="match status" value="1"/>
</dbReference>
<dbReference type="InterPro" id="IPR027417">
    <property type="entry name" value="P-loop_NTPase"/>
</dbReference>
<dbReference type="Gene3D" id="3.30.70.1230">
    <property type="entry name" value="Nucleotide cyclase"/>
    <property type="match status" value="1"/>
</dbReference>
<feature type="binding site" evidence="4">
    <location>
        <position position="47"/>
    </location>
    <ligand>
        <name>ATP</name>
        <dbReference type="ChEBI" id="CHEBI:30616"/>
    </ligand>
</feature>
<keyword evidence="6" id="KW-0808">Transferase</keyword>
<dbReference type="SMART" id="SM00220">
    <property type="entry name" value="S_TKc"/>
    <property type="match status" value="1"/>
</dbReference>
<accession>A0A1H0IGT2</accession>
<dbReference type="InterPro" id="IPR011009">
    <property type="entry name" value="Kinase-like_dom_sf"/>
</dbReference>
<evidence type="ECO:0000256" key="1">
    <source>
        <dbReference type="ARBA" id="ARBA00004167"/>
    </source>
</evidence>
<dbReference type="InterPro" id="IPR000719">
    <property type="entry name" value="Prot_kinase_dom"/>
</dbReference>
<reference evidence="7" key="1">
    <citation type="submission" date="2016-10" db="EMBL/GenBank/DDBJ databases">
        <authorList>
            <person name="Varghese N."/>
            <person name="Submissions S."/>
        </authorList>
    </citation>
    <scope>NUCLEOTIDE SEQUENCE [LARGE SCALE GENOMIC DNA]</scope>
    <source>
        <strain evidence="7">DSM 19110</strain>
    </source>
</reference>
<dbReference type="GO" id="GO:0035556">
    <property type="term" value="P:intracellular signal transduction"/>
    <property type="evidence" value="ECO:0007669"/>
    <property type="project" value="InterPro"/>
</dbReference>
<dbReference type="InterPro" id="IPR029787">
    <property type="entry name" value="Nucleotide_cyclase"/>
</dbReference>
<keyword evidence="7" id="KW-1185">Reference proteome</keyword>
<dbReference type="InterPro" id="IPR041664">
    <property type="entry name" value="AAA_16"/>
</dbReference>
<evidence type="ECO:0000256" key="4">
    <source>
        <dbReference type="PROSITE-ProRule" id="PRU10141"/>
    </source>
</evidence>
<dbReference type="PANTHER" id="PTHR16305">
    <property type="entry name" value="TESTICULAR SOLUBLE ADENYLYL CYCLASE"/>
    <property type="match status" value="1"/>
</dbReference>
<dbReference type="InterPro" id="IPR008271">
    <property type="entry name" value="Ser/Thr_kinase_AS"/>
</dbReference>
<dbReference type="GO" id="GO:0004016">
    <property type="term" value="F:adenylate cyclase activity"/>
    <property type="evidence" value="ECO:0007669"/>
    <property type="project" value="TreeGrafter"/>
</dbReference>
<evidence type="ECO:0000313" key="7">
    <source>
        <dbReference type="Proteomes" id="UP000183200"/>
    </source>
</evidence>
<dbReference type="InterPro" id="IPR001054">
    <property type="entry name" value="A/G_cyclase"/>
</dbReference>
<comment type="subcellular location">
    <subcellularLocation>
        <location evidence="1">Membrane</location>
        <topology evidence="1">Single-pass membrane protein</topology>
    </subcellularLocation>
</comment>
<keyword evidence="2 4" id="KW-0547">Nucleotide-binding</keyword>
<feature type="domain" description="Protein kinase" evidence="5">
    <location>
        <begin position="18"/>
        <end position="287"/>
    </location>
</feature>
<sequence>MSYTMDNKEKDLLLHDNYTLDEKIGEGGYGLVYKAKQISTGQTVAIKMLKLQKEKGEQYLKRQILRFERETQLCAEMNHPNIVKLLDRGYGAAGEPFAVFEYISGVSLKELIHTNRGLSAVATKELMGQVLDALACAHSLGIVHRDLKPANIMVTQTGSKPHAKILDFGIGAFTKNNQTNDTRDLTLITEALGTPTYSAPEQLRGEFPTLKSDLYAWGLILIECLKGRPAIEGGSVAEIFHNQLNALNVPLPSFIAGHPLADLLRRVLDKSQHKRMGDAKAVFEEYARINFNTIVGDLSGRDSEDLDDQDDALTVANFILKKNAFTEKKQMTVLCLKLNLEITEKTKSDLEIREALQKDQLNLCRNTAIQFGGTIAGSITNHIVVYFGFPEVNDTDARRAGRTALELLSEVRRRSTALYKQHGVKLEIQMGINTGNVTVFDHQLPEGLVANTAFDLMYQAKPGQILASESSRKLLQPFLEFDSLPAAPSTPEIAAAFLLKGECEAEALSFLRPWSTGRKMIGRATELDQVLNEWESPENKVVLLTGQAGIGKSKLSYEVVKDIRKRAGLVKVAQCLPEHQNNALYPFLTMFYSQWGINSSTENKEKAERLKRALTEAGCDLERSFPILCSWLAIPVPDDLSISQVSPEEQKKILFDTLVRCFFAIDKGSSFLLLVEDLHWSDPTSEEFIEFISQSGQGKVMILLTARLEHAHHWQQIQPIEITLQPFAVNSTRALIEGVLAGKFISDGALEYMTQKTDGVPLFIEEFTLMLVDQGHLILEDETYQLRENILTESIPTTLQDLLNARLDKLKFSKETAQLAAVIGREFSYDLLVKSSLLEEAVVQADIEELLKKDLIYLQRNVQGESYIFRHALIRDAAYDGMLNSQRRETHGRIAEVLESDFHAIVKENPFEIARHLAEAAIHPKAVHYGIRAAKQSLDRSLNSEALAYAKQVIDWLGCQEEEVKSKDDELTIYCIQTNALMAKYGWSAKEVKDSVQTAFKLVQNPGESKVSLMNSVSSYWALITYYHVASEREKVKEITAHLIQLAKDLNDPTLETSAGILKGIHLYVDGEFDASILILETIMNALNHDVNLPNELTIGIDNLCYASSMLGQVMWLNGKKEEGKERADWAIERSRKISHIPSLCLTLMYRSAIHQFEGEKEKTAALTIEILTLAKEYGLVAFSAYAAALNCWAIDDVHSIDQIIAQLDGMGCKLGLTYYQALPAVWEYENGFEEQALERVDQCLALCEENKEYFYKAELLKTKSIFIKTKQLD</sequence>
<dbReference type="PROSITE" id="PS00108">
    <property type="entry name" value="PROTEIN_KINASE_ST"/>
    <property type="match status" value="1"/>
</dbReference>
<dbReference type="RefSeq" id="WP_083362103.1">
    <property type="nucleotide sequence ID" value="NZ_FNGY01000013.1"/>
</dbReference>
<dbReference type="AlphaFoldDB" id="A0A1H0IGT2"/>
<dbReference type="GO" id="GO:0004672">
    <property type="term" value="F:protein kinase activity"/>
    <property type="evidence" value="ECO:0007669"/>
    <property type="project" value="InterPro"/>
</dbReference>
<keyword evidence="3 4" id="KW-0067">ATP-binding</keyword>
<dbReference type="EMBL" id="FNGY01000013">
    <property type="protein sequence ID" value="SDO30500.1"/>
    <property type="molecule type" value="Genomic_DNA"/>
</dbReference>
<dbReference type="CDD" id="cd07302">
    <property type="entry name" value="CHD"/>
    <property type="match status" value="1"/>
</dbReference>
<dbReference type="SUPFAM" id="SSF55073">
    <property type="entry name" value="Nucleotide cyclase"/>
    <property type="match status" value="1"/>
</dbReference>
<keyword evidence="6" id="KW-0418">Kinase</keyword>
<dbReference type="OrthoDB" id="9813021at2"/>